<evidence type="ECO:0000313" key="1">
    <source>
        <dbReference type="EMBL" id="KAJ7988957.1"/>
    </source>
</evidence>
<comment type="caution">
    <text evidence="1">The sequence shown here is derived from an EMBL/GenBank/DDBJ whole genome shotgun (WGS) entry which is preliminary data.</text>
</comment>
<accession>A0ACC2FC59</accession>
<name>A0ACC2FC59_DALPE</name>
<proteinExistence type="predicted"/>
<keyword evidence="2" id="KW-1185">Reference proteome</keyword>
<evidence type="ECO:0000313" key="2">
    <source>
        <dbReference type="Proteomes" id="UP001157502"/>
    </source>
</evidence>
<protein>
    <submittedName>
        <fullName evidence="1">Uncharacterized protein</fullName>
    </submittedName>
</protein>
<reference evidence="1" key="1">
    <citation type="submission" date="2021-05" db="EMBL/GenBank/DDBJ databases">
        <authorList>
            <person name="Pan Q."/>
            <person name="Jouanno E."/>
            <person name="Zahm M."/>
            <person name="Klopp C."/>
            <person name="Cabau C."/>
            <person name="Louis A."/>
            <person name="Berthelot C."/>
            <person name="Parey E."/>
            <person name="Roest Crollius H."/>
            <person name="Montfort J."/>
            <person name="Robinson-Rechavi M."/>
            <person name="Bouchez O."/>
            <person name="Lampietro C."/>
            <person name="Lopez Roques C."/>
            <person name="Donnadieu C."/>
            <person name="Postlethwait J."/>
            <person name="Bobe J."/>
            <person name="Dillon D."/>
            <person name="Chandos A."/>
            <person name="von Hippel F."/>
            <person name="Guiguen Y."/>
        </authorList>
    </citation>
    <scope>NUCLEOTIDE SEQUENCE</scope>
    <source>
        <strain evidence="1">YG-Jan2019</strain>
    </source>
</reference>
<dbReference type="Proteomes" id="UP001157502">
    <property type="component" value="Chromosome 30"/>
</dbReference>
<organism evidence="1 2">
    <name type="scientific">Dallia pectoralis</name>
    <name type="common">Alaska blackfish</name>
    <dbReference type="NCBI Taxonomy" id="75939"/>
    <lineage>
        <taxon>Eukaryota</taxon>
        <taxon>Metazoa</taxon>
        <taxon>Chordata</taxon>
        <taxon>Craniata</taxon>
        <taxon>Vertebrata</taxon>
        <taxon>Euteleostomi</taxon>
        <taxon>Actinopterygii</taxon>
        <taxon>Neopterygii</taxon>
        <taxon>Teleostei</taxon>
        <taxon>Protacanthopterygii</taxon>
        <taxon>Esociformes</taxon>
        <taxon>Umbridae</taxon>
        <taxon>Dallia</taxon>
    </lineage>
</organism>
<sequence length="4429" mass="479717">MLNSSHPDGCVVCDCDPVGSLNSFCEPEGGQCACGAGVSGQRCDSCARGLYGLHQGGSCVPCLCSPDGTLPGTVCDPETGQCVCKENTEGRCCDMCRHGYHSLDRRNSLGCLPCVCDPRGTLDGGVCDPVTALCPCRDRVEGAQCTRCSPHHYNVTSDLYHVITHDPYYNFTFDLLGLAPQGCVPCACDRTGTVDETVCDAATGQCVCVPTHHGRDCDQCRPGYFFLESRPDERLCVECDCHPMGSSWPLCDGHTGQCVCVDPSVTGRTCDQCQELHYGFNPGLGRCQPCGCDPDGAVGLSCHPETGRCQCKALVAGDKCDHCVPGASHLDPDNHLGCSRAPRQQPSPSGLVLNSTCIRLTWAPPDAPNTNALNYTLLRDGLEIDTAHTRYPFRPIAHLDCNLSPYWEYSYRLVTSNVNGETVSSSARYRTLAAVPDPDQIHLALVGRPGPTTANLEWTQPQNPLGPLDRFVLVSVEAVTGTERVHYTGLQSQAEVTGLSPYTHYNLTLQACSNGGCSSTPPLPLLTSSTSPEGQPPPVVNATGPHQLHVTWDSPVRPNGVIIRYELFIRGPMESLNATSPSPERRVFASAGWLDPHITSGLANESALSPPRSDAVVTDLQAFSSYQLRVLSVSLTGSVMSDWTTARTQEGVPMSMTSPEVTAVSCSSLKVTWRSAQSQEARGKVTEYRVNLVTEQNSNPNEPPVIEQVLSRTGPSEHVYLAEGLEAYTRYNFTVTLCTRLGCVTSSPASAITLPTAPAGLSSPRLRSVNGTLMGITWDPASQPHGPPPVYQVERTDVSLSDPWQAVVMGTRFPGNSYYRFPNDTLPVNADFTGLRLSFRTTASDGLLLCALSPGNQEEYVALQIRNGRPYFLFDPQGRAVAVGVEGDGGRSYSDGQWHSVMATRKQAVGTIIVDDQCQAKASGSSGSRTTGPTIIGENIGVFIGGLPEDFTLLRHDSGDTQLVKQPFSGCLRDFQVKTSDSPSEMWKPLDWSRATERVGAYESWEGCPAHTEDGAHFLGQGYLELRPEVFRGGQHFDISFEFRTDQLNALLLFSYNTHSSDYILAELEGGMLSIFLSWNGHMTELSMWAGLSYCDGSWNQLSLVKQGSVISASISDWSEQLSGLEEGAFQLDSPLYLGGVPPEMNHGALISHSHIHGLGGCVRGVNIWSGGETRARDEGGQPFTEYLYRVVASGVGGWTTGPWERKRFRETVPEVVAPPSSVQSGSGYSVLVRWDPPLQVRGVIERYELRAYNLDHPESSPVTASYLSTRNLTGLLEGLTPFTRYVVRVTACTLAGCTESRYDDGSDGDERWTITTPEEVPEELSPPSAVSSSSSLAVSWSPPARPNGLLMEYLLYHNGQLVYRGGDRHLTISGLEVYSPHVLVLSVCTAVGCTNSSQVTMLTSQQPPGDLDAPSLTVLDSRTIYIQWSRPRQVNGVLQYYCVYLSAEGAGPECVYNTSELFEDHTLRNLTPGSTYRFMVEACTAGGCSFSFHSEAHTEESTPEDISAPSVTALSPHALNITWTPPDTPNGLISSYGVWMNGVLVQNSSSTWFWVDHLSAWSLHSFRIQACTTRGCGLGPLVETRTLEMAPVGPLVLQTDTEGPRSLRAKWSQPAKPNGNISYTLLFSHTDEDDGDDEEAGGVVYSSSAAGNWVSVGGLQPYTNYSLSVRACNSMGCVESLPVNVSMAPTAPDGVIPPGGSDATAASLQVFWFPPGRANAPGPLYYSLEMRAAPGAPILQLLENTTHTFRYTVNGLSPYTGYLFRVLVSHTYGETCSDWTSLYTAEDSPGPVDPPVVSALQASNVSVSWVPPARPNGVIVHYTLRLGCTDTNAVTSTATLPGNTTSYTLLGLHPFRLYFLQVEACTQVGCTLSGESRSFRTPSAPPAGVPAPRLYSDTPTSVLLSWGAPERSNGELEGWKVERRLSGTEEVSTVASLPPAPPPLSYLDHSSALSPWTSYQYRLVTRTEAGVNASAWANITTRPSRPAGLAPPRVDVLGPDSLQVTWSPPIIANGEISRYEIHLPDPRISHDDRSNLSLTVTDLVPHTDYRVTVLACSSGGVHIGGCTESLPTSVTTPPTMPQGLAPLAVVPVSESLLAVSWQPPERPNGANIRYELLRRKSRQPLALHPPTDLHRWFNVYAGDELFHQDKGLSRFTWYQYQLRVSNDVGYSTGELTTGVTQAGQPLSPPTLTARTINHTSIQINWTQPSLQDLQGEVEMYILSIQSSLLGRTLTFPKGTVSTVIGDLRPSTHYSISLQVSNGAHNTSSAEVYSTTEDGEPEGVLTPEVVPVNHSAVRVLWSPPVEAKGAVIGYSIYLDRTLHGAAGNTSGSYVLADLLPFTVYEIQVEVCTVYVCVKSNATQFTTVEDLPADLAPPPTQVVSPRSVRVKWTSPQQPNGIMLGYEVWRRTLRTCDEALNQEGEVSEVKCSYLQCLASQGVCGTSCYQPLTQVCCDGVVHSTKPLHLCCEGRYLPLPNSSSTVCCGGKLLPPRPGHQCCGGYHVSVAIGEVCCPALGRVSVGVGDSCCGDVPYSLSGGQVCCGGGLHDGYRSLCCGGSVIEDTRVCCGDATRGTPHTPVIGLSCCGEDYVNTSTTLCCVGHDRSPRMHSAGNGTVGLQCCGSEVINQEEKCCNGIGYDPSRHVCADRVSPGLVMEAPCVPSVLCPVQPTLCSYREDVIYSGPADIYSLTDSALEPHTTYGYRIWAWNSYGRVSSNVTMVRTCEETPWGVAPPRWSRLGDRNDVIRLHWQAPAKPNGHISHYVVLRDGRERYRGEERSFTDVGGIFPFQEYQYLIRACNNAGCTDSSQVLAVTAQGVPEEVGSPMVTAIRPTSLVLSWDPPSKANGVIRQYHINMTGAGRIHTHTTLDGPLRYTVTGLQPYSDYSFVLVACTSMGCGASQTSTAHTLEAPPAGVWHRPRHVVVNTTAVELYWDQPLHTNGLVVRYRLLRDGVTVFTGDSEDTNFTDTQLRPNTRCVYTLEASTGGGSGLSDRYVVQTPAFTPLEIPPPHNVTVSGPHSLLVSWGTPGVFNAGLPVSYYVLLNPGSAGSVTRAAGRDQQHSSVSGLEPDTQYHIRVRACQADGCGVGEGVFIRTFEAPPEDLEPPTVTALGPRVLQVRWNPPCKPNGLITAYYIHRRPVGTQEDLLVFIWSNGPLEFIDASDALRPFSQYQYKVHAHNSQGSTNSKWASAVTMEAGPEEMAPPLVTPTGAFSVQVKWTQPGQPNGRIFQYRLTYRKHQTDPTLQPVTVTGLTLAGDTQQASVYGLEPFSRYLMSVEAANGAGRVSSPWVGFKTLEAWPAGLGDLTVEQREQGRALLLTWDPPHTPNGVITGYNIYSGGNLEFSGLFREFLFRRLEPFSRFSLILEACTSAGCSHTPPQSVATAAAPPSHQTAPVPGSVGTHSVELTWTPPTQPNGPIKEYILLGQNLDEEPTSAQVLFRQSSTQTSSLSHTVTGLRPWTPYQFSVRVQNSAGHTDSPWVTVKTKQAPPRGLNPPSVVHIERSPSTLLVSWGPPKESNGGLLSYRIRRDNISFPFSFDPSVLNYTDEGLSAFTFYTYAVTACTAEGCVTSPETRVQTMETPPAAVDSPTVSGITSQSINVSWTVPLIRNGEVTQYVLEANEAEVYRGRDLSVVMSQLRPHTPYQLVLLACTNGGCTPSSPVLAQTLEAPPSGLSPPSLKVTGPESVEITWGPPVQPNGVVTGYELHRDGQVIYVGTQTHYHDFALFPSVEYGYSVTANNSQGAATSALAKARTYPSAPSGVGTPTLQPLNPGQVRVLWEPPARPNGVIIKYNVYQRDPAMASTRSFLFEPGHSAFSGHSTTLQELRSYHRYEVRVEACTEQGCASSDWASVLTLESPPTGQNVPLLELQRDTKGLQTVFLLSWSPPAQPNGIVLRYEVYRRVGQNHVVHGGAAALVCRNASMTCCDAGLLPYTNYQYQVWAVSSAGRSGSPWANGTTGPAPPDGVGPPTFLRILATTAVVNISPPTRPNGIVSLYRVFSQGPGTTHTVLSEGTSRQQILHGLTPYTRYWLGVEACTCHQCCSQGPLRDLRTQPAPPARQPPPRPLALTSRSAQLEWDEPLAANGIIEGCELHVRRSCPQPPQPVPPPCGVGPIETQYFGPGRNYNVTDLQPYSSYQFRAACHNNMGSTSSNWTTVTTLTEAPQYMFPFVVYSNLTMVWLDWSSSFSLNGPLRDYTLTEHNQRVYTGFHSYLHIPRTSEKTLSLQVTCTTDIGSVSTPIIRYSPATGTGPAGPGTEDKQGVGSKGPPVHSELWFILLLTLLGLLLLAALLALFLRRAMRKEPYIRERPPLAPLQKRRAAGGESYMQFETVADSLEDSSVTLKSYSINYEDLTDSKIVGGSSRFSPMSVLRVPSQSQLSHAFSQNSLNRSVSQLIECDRKGHDSGLYVEDEEFVEAIKSFSSVRKENTVFTDTHL</sequence>
<gene>
    <name evidence="1" type="ORF">DPEC_G00314570</name>
</gene>
<dbReference type="EMBL" id="CM055757">
    <property type="protein sequence ID" value="KAJ7988957.1"/>
    <property type="molecule type" value="Genomic_DNA"/>
</dbReference>